<feature type="transmembrane region" description="Helical" evidence="1">
    <location>
        <begin position="85"/>
        <end position="118"/>
    </location>
</feature>
<dbReference type="STRING" id="573413.Spirs_0644"/>
<evidence type="ECO:0000259" key="2">
    <source>
        <dbReference type="Pfam" id="PF07331"/>
    </source>
</evidence>
<dbReference type="eggNOG" id="ENOG503131T">
    <property type="taxonomic scope" value="Bacteria"/>
</dbReference>
<dbReference type="AlphaFoldDB" id="E1RBQ7"/>
<keyword evidence="1" id="KW-0472">Membrane</keyword>
<reference evidence="4" key="1">
    <citation type="journal article" date="2010" name="Stand. Genomic Sci.">
        <title>Complete genome sequence of Spirochaeta smaragdinae type strain (SEBR 4228).</title>
        <authorList>
            <person name="Mavromatis K."/>
            <person name="Yasawong M."/>
            <person name="Chertkov O."/>
            <person name="Lapidus A."/>
            <person name="Lucas S."/>
            <person name="Nolan M."/>
            <person name="Del Rio T.G."/>
            <person name="Tice H."/>
            <person name="Cheng J.F."/>
            <person name="Pitluck S."/>
            <person name="Liolios K."/>
            <person name="Ivanova N."/>
            <person name="Tapia R."/>
            <person name="Han C."/>
            <person name="Bruce D."/>
            <person name="Goodwin L."/>
            <person name="Pati A."/>
            <person name="Chen A."/>
            <person name="Palaniappan K."/>
            <person name="Land M."/>
            <person name="Hauser L."/>
            <person name="Chang Y.J."/>
            <person name="Jeffries C.D."/>
            <person name="Detter J.C."/>
            <person name="Rohde M."/>
            <person name="Brambilla E."/>
            <person name="Spring S."/>
            <person name="Goker M."/>
            <person name="Sikorski J."/>
            <person name="Woyke T."/>
            <person name="Bristow J."/>
            <person name="Eisen J.A."/>
            <person name="Markowitz V."/>
            <person name="Hugenholtz P."/>
            <person name="Klenk H.P."/>
            <person name="Kyrpides N.C."/>
        </authorList>
    </citation>
    <scope>NUCLEOTIDE SEQUENCE [LARGE SCALE GENOMIC DNA]</scope>
    <source>
        <strain evidence="4">DSM 11293 / JCM 15392 / SEBR 4228</strain>
    </source>
</reference>
<dbReference type="Proteomes" id="UP000002318">
    <property type="component" value="Chromosome"/>
</dbReference>
<feature type="transmembrane region" description="Helical" evidence="1">
    <location>
        <begin position="46"/>
        <end position="64"/>
    </location>
</feature>
<evidence type="ECO:0000313" key="4">
    <source>
        <dbReference type="Proteomes" id="UP000002318"/>
    </source>
</evidence>
<keyword evidence="1" id="KW-0812">Transmembrane</keyword>
<dbReference type="RefSeq" id="WP_013253251.1">
    <property type="nucleotide sequence ID" value="NC_014364.1"/>
</dbReference>
<feature type="domain" description="DUF1468" evidence="2">
    <location>
        <begin position="10"/>
        <end position="149"/>
    </location>
</feature>
<dbReference type="Pfam" id="PF07331">
    <property type="entry name" value="TctB"/>
    <property type="match status" value="1"/>
</dbReference>
<accession>E1RBQ7</accession>
<sequence>MKVSVKSNFVSGIFFFLVSFFLLYMIPRQIEVIDDSFINSRTFPYLLAFVIMAMSIKLIVVDLVKIIRKQPTKEKEFDLVVEGKAIIIFFILLAYVALMPLIGFLFSSILMFAAFLVFFHSKEWKYYLIGLLSCISVYIIFTSVLHIQLM</sequence>
<keyword evidence="4" id="KW-1185">Reference proteome</keyword>
<evidence type="ECO:0000313" key="3">
    <source>
        <dbReference type="EMBL" id="ADK79787.1"/>
    </source>
</evidence>
<feature type="transmembrane region" description="Helical" evidence="1">
    <location>
        <begin position="7"/>
        <end position="26"/>
    </location>
</feature>
<organism evidence="3 4">
    <name type="scientific">Sediminispirochaeta smaragdinae (strain DSM 11293 / JCM 15392 / SEBR 4228)</name>
    <name type="common">Spirochaeta smaragdinae</name>
    <dbReference type="NCBI Taxonomy" id="573413"/>
    <lineage>
        <taxon>Bacteria</taxon>
        <taxon>Pseudomonadati</taxon>
        <taxon>Spirochaetota</taxon>
        <taxon>Spirochaetia</taxon>
        <taxon>Spirochaetales</taxon>
        <taxon>Spirochaetaceae</taxon>
        <taxon>Sediminispirochaeta</taxon>
    </lineage>
</organism>
<proteinExistence type="predicted"/>
<dbReference type="EMBL" id="CP002116">
    <property type="protein sequence ID" value="ADK79787.1"/>
    <property type="molecule type" value="Genomic_DNA"/>
</dbReference>
<dbReference type="HOGENOM" id="CLU_130904_0_0_12"/>
<dbReference type="KEGG" id="ssm:Spirs_0644"/>
<dbReference type="InterPro" id="IPR009936">
    <property type="entry name" value="DUF1468"/>
</dbReference>
<keyword evidence="1" id="KW-1133">Transmembrane helix</keyword>
<evidence type="ECO:0000256" key="1">
    <source>
        <dbReference type="SAM" id="Phobius"/>
    </source>
</evidence>
<gene>
    <name evidence="3" type="ordered locus">Spirs_0644</name>
</gene>
<protein>
    <recommendedName>
        <fullName evidence="2">DUF1468 domain-containing protein</fullName>
    </recommendedName>
</protein>
<name>E1RBQ7_SEDSS</name>
<feature type="transmembrane region" description="Helical" evidence="1">
    <location>
        <begin position="124"/>
        <end position="147"/>
    </location>
</feature>